<feature type="region of interest" description="Disordered" evidence="1">
    <location>
        <begin position="74"/>
        <end position="128"/>
    </location>
</feature>
<dbReference type="RefSeq" id="WP_094217656.1">
    <property type="nucleotide sequence ID" value="NZ_MCGQ01000014.1"/>
</dbReference>
<dbReference type="SUPFAM" id="SSF53300">
    <property type="entry name" value="vWA-like"/>
    <property type="match status" value="1"/>
</dbReference>
<evidence type="ECO:0000256" key="1">
    <source>
        <dbReference type="SAM" id="MobiDB-lite"/>
    </source>
</evidence>
<evidence type="ECO:0000313" key="4">
    <source>
        <dbReference type="Proteomes" id="UP000215483"/>
    </source>
</evidence>
<comment type="caution">
    <text evidence="3">The sequence shown here is derived from an EMBL/GenBank/DDBJ whole genome shotgun (WGS) entry which is preliminary data.</text>
</comment>
<evidence type="ECO:0000259" key="2">
    <source>
        <dbReference type="SMART" id="SM00327"/>
    </source>
</evidence>
<dbReference type="PANTHER" id="PTHR39338">
    <property type="entry name" value="BLL5662 PROTEIN-RELATED"/>
    <property type="match status" value="1"/>
</dbReference>
<dbReference type="Pfam" id="PF05762">
    <property type="entry name" value="VWA_CoxE"/>
    <property type="match status" value="1"/>
</dbReference>
<proteinExistence type="predicted"/>
<dbReference type="CDD" id="cd00198">
    <property type="entry name" value="vWFA"/>
    <property type="match status" value="1"/>
</dbReference>
<dbReference type="Proteomes" id="UP000215483">
    <property type="component" value="Unassembled WGS sequence"/>
</dbReference>
<dbReference type="Gene3D" id="3.40.50.410">
    <property type="entry name" value="von Willebrand factor, type A domain"/>
    <property type="match status" value="1"/>
</dbReference>
<feature type="compositionally biased region" description="Basic and acidic residues" evidence="1">
    <location>
        <begin position="105"/>
        <end position="118"/>
    </location>
</feature>
<dbReference type="PIRSF" id="PIRSF010256">
    <property type="entry name" value="CoxE_vWa"/>
    <property type="match status" value="1"/>
</dbReference>
<dbReference type="PANTHER" id="PTHR39338:SF6">
    <property type="entry name" value="BLL5662 PROTEIN"/>
    <property type="match status" value="1"/>
</dbReference>
<accession>A0A233SHA0</accession>
<dbReference type="InterPro" id="IPR011195">
    <property type="entry name" value="UCP010256"/>
</dbReference>
<keyword evidence="4" id="KW-1185">Reference proteome</keyword>
<sequence length="382" mass="41776">MPDLPELAASFTAALHDAGIEVGPDRTRGFARALTLLAPSTPRELRHCALATLVSDPEQIEPFDAVFREVFGAPADRDVQRGQPGDPARSLPRTLPGRVPGAREATADGRSREARAQPREAPVPLAASPLDRLASRDFADLSAEELALLSEVMRTLVLRTPTRPSRRHRTAHHGARIDVRRTLSDSRRTGGYPLRLRRFVPRTRPRDLVVLCDISGSMEPYARAMLQLLYCAARATRAEVFTFATRLTRLTPVLRRAGPDDALARAGRAAPDWSGGTRIAECLAEFNERFGRRGMAYGAVVAIVSDGWDTGPPADLATQMARLSRVAYRVVWVNPRTASPRYRPLVAGMAAALPYCDAVVSAHNLASLDDFTAALSAPRRRR</sequence>
<protein>
    <recommendedName>
        <fullName evidence="2">VWFA domain-containing protein</fullName>
    </recommendedName>
</protein>
<evidence type="ECO:0000313" key="3">
    <source>
        <dbReference type="EMBL" id="OXY95018.1"/>
    </source>
</evidence>
<gene>
    <name evidence="3" type="ORF">BEK98_18105</name>
</gene>
<organism evidence="3 4">
    <name type="scientific">Streptomyces diastatochromogenes</name>
    <dbReference type="NCBI Taxonomy" id="42236"/>
    <lineage>
        <taxon>Bacteria</taxon>
        <taxon>Bacillati</taxon>
        <taxon>Actinomycetota</taxon>
        <taxon>Actinomycetes</taxon>
        <taxon>Kitasatosporales</taxon>
        <taxon>Streptomycetaceae</taxon>
        <taxon>Streptomyces</taxon>
    </lineage>
</organism>
<name>A0A233SHA0_STRDA</name>
<dbReference type="InterPro" id="IPR036465">
    <property type="entry name" value="vWFA_dom_sf"/>
</dbReference>
<dbReference type="OrthoDB" id="9790469at2"/>
<reference evidence="3 4" key="1">
    <citation type="submission" date="2016-07" db="EMBL/GenBank/DDBJ databases">
        <title>Draft genome of Streptomyces diastatochromogenes.</title>
        <authorList>
            <person name="Podduturi R."/>
            <person name="Lukassen M.B."/>
            <person name="Clausen N."/>
            <person name="Nielsen J.L."/>
            <person name="Jorgensen N.O."/>
        </authorList>
    </citation>
    <scope>NUCLEOTIDE SEQUENCE [LARGE SCALE GENOMIC DNA]</scope>
    <source>
        <strain evidence="3 4">DSM 40608</strain>
    </source>
</reference>
<dbReference type="EMBL" id="MCGQ01000014">
    <property type="protein sequence ID" value="OXY95018.1"/>
    <property type="molecule type" value="Genomic_DNA"/>
</dbReference>
<dbReference type="SMART" id="SM00327">
    <property type="entry name" value="VWA"/>
    <property type="match status" value="1"/>
</dbReference>
<dbReference type="AlphaFoldDB" id="A0A233SHA0"/>
<dbReference type="InterPro" id="IPR008912">
    <property type="entry name" value="Uncharacterised_CoxE"/>
</dbReference>
<feature type="domain" description="VWFA" evidence="2">
    <location>
        <begin position="205"/>
        <end position="371"/>
    </location>
</feature>
<dbReference type="InterPro" id="IPR002035">
    <property type="entry name" value="VWF_A"/>
</dbReference>